<dbReference type="HOGENOM" id="CLU_028049_0_0_1"/>
<dbReference type="Proteomes" id="UP000029665">
    <property type="component" value="Unassembled WGS sequence"/>
</dbReference>
<dbReference type="InterPro" id="IPR040648">
    <property type="entry name" value="HMGXB3_CxC4"/>
</dbReference>
<evidence type="ECO:0000313" key="4">
    <source>
        <dbReference type="EMBL" id="CDO77056.1"/>
    </source>
</evidence>
<organism evidence="4 5">
    <name type="scientific">Pycnoporus cinnabarinus</name>
    <name type="common">Cinnabar-red polypore</name>
    <name type="synonym">Trametes cinnabarina</name>
    <dbReference type="NCBI Taxonomy" id="5643"/>
    <lineage>
        <taxon>Eukaryota</taxon>
        <taxon>Fungi</taxon>
        <taxon>Dikarya</taxon>
        <taxon>Basidiomycota</taxon>
        <taxon>Agaricomycotina</taxon>
        <taxon>Agaricomycetes</taxon>
        <taxon>Polyporales</taxon>
        <taxon>Polyporaceae</taxon>
        <taxon>Trametes</taxon>
    </lineage>
</organism>
<protein>
    <recommendedName>
        <fullName evidence="3">SWIM-type domain-containing protein</fullName>
    </recommendedName>
</protein>
<feature type="compositionally biased region" description="Basic and acidic residues" evidence="2">
    <location>
        <begin position="7"/>
        <end position="16"/>
    </location>
</feature>
<evidence type="ECO:0000259" key="3">
    <source>
        <dbReference type="PROSITE" id="PS50966"/>
    </source>
</evidence>
<dbReference type="Pfam" id="PF18717">
    <property type="entry name" value="CxC4"/>
    <property type="match status" value="1"/>
</dbReference>
<gene>
    <name evidence="4" type="ORF">BN946_scf184455.g6</name>
</gene>
<evidence type="ECO:0000256" key="1">
    <source>
        <dbReference type="PROSITE-ProRule" id="PRU00325"/>
    </source>
</evidence>
<dbReference type="AlphaFoldDB" id="A0A060SSA2"/>
<dbReference type="EMBL" id="CCBP010000438">
    <property type="protein sequence ID" value="CDO77056.1"/>
    <property type="molecule type" value="Genomic_DNA"/>
</dbReference>
<name>A0A060SSA2_PYCCI</name>
<evidence type="ECO:0000313" key="5">
    <source>
        <dbReference type="Proteomes" id="UP000029665"/>
    </source>
</evidence>
<dbReference type="InterPro" id="IPR007527">
    <property type="entry name" value="Znf_SWIM"/>
</dbReference>
<feature type="region of interest" description="Disordered" evidence="2">
    <location>
        <begin position="1"/>
        <end position="63"/>
    </location>
</feature>
<dbReference type="GO" id="GO:0008270">
    <property type="term" value="F:zinc ion binding"/>
    <property type="evidence" value="ECO:0007669"/>
    <property type="project" value="UniProtKB-KW"/>
</dbReference>
<sequence>MPRKSDRKVSRLKEIPDTQPVVAQRYGSSRLKDGGRPGSVAATSTTASLVEPSQRARRSVDPQAAVRTTPMFGPHSQTAPPTTLIDASAAVRSAEARLDNSVSGTHPPATAMNPDVEDYWYALTHVGGVFRLDREQFVFQEWDSKEGLVRCDSYVHVMRLPRGPDLYGTSCTCPQWKSANACLHQDVIRVYITELEALPALAPFPLPEAVFLQATPFRDAYVYSCVSSGGRFESGKRVIVSYQRDGRWHCQSCRYSSTCKHVPHALEHAQLSGLLAGADDGAVLLDGTDRVDELEGPLLATVAGCDERRQGSISHQTIPVPRWCSLPHEASRSIPPPSPALSHFCLDALSRCSCGLLVQALNTTGEDISPSIVCATLYGFSHASQVSIEVVPCPTCQHHRRCIGPDLGSTGVFNWNNRILFTHELLNAYTNTFTASETPFSAFCLTVRRQYEDQDPKMKFCSDETFVRAWFAFVQLQDFGNTMICPTCGPSPTIIIADGVTLATHASQLTTKVRPPTLTDTKSEVVSTISSYKARGLAAITQKDVRTLVIKFVESVAAGPLADMSSVPDISSMAQMYPALSNF</sequence>
<comment type="caution">
    <text evidence="4">The sequence shown here is derived from an EMBL/GenBank/DDBJ whole genome shotgun (WGS) entry which is preliminary data.</text>
</comment>
<proteinExistence type="predicted"/>
<keyword evidence="1" id="KW-0862">Zinc</keyword>
<keyword evidence="1" id="KW-0863">Zinc-finger</keyword>
<keyword evidence="5" id="KW-1185">Reference proteome</keyword>
<feature type="domain" description="SWIM-type" evidence="3">
    <location>
        <begin position="156"/>
        <end position="193"/>
    </location>
</feature>
<evidence type="ECO:0000256" key="2">
    <source>
        <dbReference type="SAM" id="MobiDB-lite"/>
    </source>
</evidence>
<dbReference type="OrthoDB" id="5598737at2759"/>
<dbReference type="PROSITE" id="PS50966">
    <property type="entry name" value="ZF_SWIM"/>
    <property type="match status" value="1"/>
</dbReference>
<keyword evidence="1" id="KW-0479">Metal-binding</keyword>
<accession>A0A060SSA2</accession>
<reference evidence="4" key="1">
    <citation type="submission" date="2014-01" db="EMBL/GenBank/DDBJ databases">
        <title>The genome of the white-rot fungus Pycnoporus cinnabarinus: a basidiomycete model with a versatile arsenal for lignocellulosic biomass breakdown.</title>
        <authorList>
            <person name="Levasseur A."/>
            <person name="Lomascolo A."/>
            <person name="Ruiz-Duenas F.J."/>
            <person name="Uzan E."/>
            <person name="Piumi F."/>
            <person name="Kues U."/>
            <person name="Ram A.F.J."/>
            <person name="Murat C."/>
            <person name="Haon M."/>
            <person name="Benoit I."/>
            <person name="Arfi Y."/>
            <person name="Chevret D."/>
            <person name="Drula E."/>
            <person name="Kwon M.J."/>
            <person name="Gouret P."/>
            <person name="Lesage-Meessen L."/>
            <person name="Lombard V."/>
            <person name="Mariette J."/>
            <person name="Noirot C."/>
            <person name="Park J."/>
            <person name="Patyshakuliyeva A."/>
            <person name="Wieneger R.A.B."/>
            <person name="Wosten H.A.B."/>
            <person name="Martin F."/>
            <person name="Coutinho P.M."/>
            <person name="de Vries R."/>
            <person name="Martinez A.T."/>
            <person name="Klopp C."/>
            <person name="Pontarotti P."/>
            <person name="Henrissat B."/>
            <person name="Record E."/>
        </authorList>
    </citation>
    <scope>NUCLEOTIDE SEQUENCE [LARGE SCALE GENOMIC DNA]</scope>
    <source>
        <strain evidence="4">BRFM137</strain>
    </source>
</reference>